<protein>
    <submittedName>
        <fullName evidence="1">Uncharacterized protein</fullName>
    </submittedName>
</protein>
<dbReference type="Proteomes" id="UP000316614">
    <property type="component" value="Chromosome"/>
</dbReference>
<dbReference type="RefSeq" id="WP_141615093.1">
    <property type="nucleotide sequence ID" value="NZ_CP041253.1"/>
</dbReference>
<accession>A0A514CJM4</accession>
<name>A0A514CJM4_9BACT</name>
<dbReference type="EMBL" id="CP041253">
    <property type="protein sequence ID" value="QDH79854.1"/>
    <property type="molecule type" value="Genomic_DNA"/>
</dbReference>
<evidence type="ECO:0000313" key="1">
    <source>
        <dbReference type="EMBL" id="QDH79854.1"/>
    </source>
</evidence>
<proteinExistence type="predicted"/>
<reference evidence="1 2" key="1">
    <citation type="submission" date="2019-06" db="EMBL/GenBank/DDBJ databases">
        <title>Echinicola alkalisoli sp. nov. isolated from saline soil.</title>
        <authorList>
            <person name="Sun J.-Q."/>
            <person name="Xu L."/>
        </authorList>
    </citation>
    <scope>NUCLEOTIDE SEQUENCE [LARGE SCALE GENOMIC DNA]</scope>
    <source>
        <strain evidence="1 2">LN3S3</strain>
    </source>
</reference>
<dbReference type="KEGG" id="echi:FKX85_12760"/>
<dbReference type="OrthoDB" id="1144350at2"/>
<dbReference type="AlphaFoldDB" id="A0A514CJM4"/>
<gene>
    <name evidence="1" type="ORF">FKX85_12760</name>
</gene>
<sequence>MNSYSINGNFIYEGYILENNGGLYQWNYTERGEKRILDHFATEKDAVEYALKKIKSDEHANRNFIGMYKESFGVEKILSELKNREIEYWTDSIPYGGLNDYRTRIFIIGCGIKKATDLIQNEEKQRRTTYKNNGGNSAKTRNSNKNKLWSKLKRLWS</sequence>
<keyword evidence="2" id="KW-1185">Reference proteome</keyword>
<evidence type="ECO:0000313" key="2">
    <source>
        <dbReference type="Proteomes" id="UP000316614"/>
    </source>
</evidence>
<organism evidence="1 2">
    <name type="scientific">Echinicola soli</name>
    <dbReference type="NCBI Taxonomy" id="2591634"/>
    <lineage>
        <taxon>Bacteria</taxon>
        <taxon>Pseudomonadati</taxon>
        <taxon>Bacteroidota</taxon>
        <taxon>Cytophagia</taxon>
        <taxon>Cytophagales</taxon>
        <taxon>Cyclobacteriaceae</taxon>
        <taxon>Echinicola</taxon>
    </lineage>
</organism>